<dbReference type="Pfam" id="PF02518">
    <property type="entry name" value="HATPase_c"/>
    <property type="match status" value="1"/>
</dbReference>
<dbReference type="PRINTS" id="PR01098">
    <property type="entry name" value="TOPISMRASE4B"/>
</dbReference>
<dbReference type="Gene3D" id="3.30.565.10">
    <property type="entry name" value="Histidine kinase-like ATPase, C-terminal domain"/>
    <property type="match status" value="1"/>
</dbReference>
<dbReference type="PRINTS" id="PR00418">
    <property type="entry name" value="TPI2FAMILY"/>
</dbReference>
<evidence type="ECO:0000256" key="1">
    <source>
        <dbReference type="ARBA" id="ARBA00000185"/>
    </source>
</evidence>
<dbReference type="InterPro" id="IPR013506">
    <property type="entry name" value="Topo_IIA_bsu_dom2"/>
</dbReference>
<dbReference type="PROSITE" id="PS50880">
    <property type="entry name" value="TOPRIM"/>
    <property type="match status" value="1"/>
</dbReference>
<evidence type="ECO:0000313" key="14">
    <source>
        <dbReference type="Proteomes" id="UP000284202"/>
    </source>
</evidence>
<dbReference type="Gene3D" id="3.30.230.10">
    <property type="match status" value="1"/>
</dbReference>
<dbReference type="Gene3D" id="3.40.50.670">
    <property type="match status" value="1"/>
</dbReference>
<evidence type="ECO:0000256" key="4">
    <source>
        <dbReference type="ARBA" id="ARBA00022723"/>
    </source>
</evidence>
<dbReference type="GO" id="GO:0007059">
    <property type="term" value="P:chromosome segregation"/>
    <property type="evidence" value="ECO:0007669"/>
    <property type="project" value="UniProtKB-UniRule"/>
</dbReference>
<dbReference type="Pfam" id="PF00986">
    <property type="entry name" value="DNA_gyraseB_C"/>
    <property type="match status" value="1"/>
</dbReference>
<keyword evidence="7" id="KW-0460">Magnesium</keyword>
<dbReference type="GO" id="GO:0005694">
    <property type="term" value="C:chromosome"/>
    <property type="evidence" value="ECO:0007669"/>
    <property type="project" value="InterPro"/>
</dbReference>
<dbReference type="PANTHER" id="PTHR45866">
    <property type="entry name" value="DNA GYRASE/TOPOISOMERASE SUBUNIT B"/>
    <property type="match status" value="1"/>
</dbReference>
<feature type="binding site" evidence="11">
    <location>
        <begin position="125"/>
        <end position="131"/>
    </location>
    <ligand>
        <name>ATP</name>
        <dbReference type="ChEBI" id="CHEBI:30616"/>
    </ligand>
</feature>
<evidence type="ECO:0000256" key="6">
    <source>
        <dbReference type="ARBA" id="ARBA00022840"/>
    </source>
</evidence>
<dbReference type="AlphaFoldDB" id="A0A418SWF0"/>
<keyword evidence="5 11" id="KW-0547">Nucleotide-binding</keyword>
<keyword evidence="14" id="KW-1185">Reference proteome</keyword>
<evidence type="ECO:0000256" key="10">
    <source>
        <dbReference type="ARBA" id="ARBA00023235"/>
    </source>
</evidence>
<comment type="caution">
    <text evidence="13">The sequence shown here is derived from an EMBL/GenBank/DDBJ whole genome shotgun (WGS) entry which is preliminary data.</text>
</comment>
<dbReference type="InterPro" id="IPR001241">
    <property type="entry name" value="Topo_IIA"/>
</dbReference>
<feature type="site" description="Interaction with DNA" evidence="11">
    <location>
        <position position="637"/>
    </location>
</feature>
<dbReference type="InterPro" id="IPR013760">
    <property type="entry name" value="Topo_IIA-like_dom_sf"/>
</dbReference>
<evidence type="ECO:0000256" key="3">
    <source>
        <dbReference type="ARBA" id="ARBA00010708"/>
    </source>
</evidence>
<dbReference type="InterPro" id="IPR002288">
    <property type="entry name" value="DNA_gyrase_B_C"/>
</dbReference>
<comment type="cofactor">
    <cofactor evidence="2">
        <name>Mg(2+)</name>
        <dbReference type="ChEBI" id="CHEBI:18420"/>
    </cofactor>
</comment>
<dbReference type="GO" id="GO:0003918">
    <property type="term" value="F:DNA topoisomerase type II (double strand cut, ATP-hydrolyzing) activity"/>
    <property type="evidence" value="ECO:0007669"/>
    <property type="project" value="UniProtKB-UniRule"/>
</dbReference>
<dbReference type="Proteomes" id="UP000284202">
    <property type="component" value="Unassembled WGS sequence"/>
</dbReference>
<dbReference type="InterPro" id="IPR020568">
    <property type="entry name" value="Ribosomal_Su5_D2-typ_SF"/>
</dbReference>
<comment type="subunit">
    <text evidence="11">Heterotetramer composed of ParC and ParE.</text>
</comment>
<dbReference type="NCBIfam" id="TIGR01055">
    <property type="entry name" value="parE_Gneg"/>
    <property type="match status" value="1"/>
</dbReference>
<dbReference type="GO" id="GO:0006265">
    <property type="term" value="P:DNA topological change"/>
    <property type="evidence" value="ECO:0007669"/>
    <property type="project" value="UniProtKB-UniRule"/>
</dbReference>
<dbReference type="Pfam" id="PF00204">
    <property type="entry name" value="DNA_gyraseB"/>
    <property type="match status" value="1"/>
</dbReference>
<feature type="binding site" evidence="11">
    <location>
        <position position="56"/>
    </location>
    <ligand>
        <name>ATP</name>
        <dbReference type="ChEBI" id="CHEBI:30616"/>
    </ligand>
</feature>
<dbReference type="PANTHER" id="PTHR45866:SF1">
    <property type="entry name" value="DNA GYRASE SUBUNIT B, MITOCHONDRIAL"/>
    <property type="match status" value="1"/>
</dbReference>
<evidence type="ECO:0000313" key="13">
    <source>
        <dbReference type="EMBL" id="RJE85296.1"/>
    </source>
</evidence>
<dbReference type="SUPFAM" id="SSF54211">
    <property type="entry name" value="Ribosomal protein S5 domain 2-like"/>
    <property type="match status" value="1"/>
</dbReference>
<comment type="catalytic activity">
    <reaction evidence="1 11">
        <text>ATP-dependent breakage, passage and rejoining of double-stranded DNA.</text>
        <dbReference type="EC" id="5.6.2.2"/>
    </reaction>
</comment>
<dbReference type="SUPFAM" id="SSF56719">
    <property type="entry name" value="Type II DNA topoisomerase"/>
    <property type="match status" value="1"/>
</dbReference>
<evidence type="ECO:0000256" key="8">
    <source>
        <dbReference type="ARBA" id="ARBA00023029"/>
    </source>
</evidence>
<comment type="function">
    <text evidence="11">Topoisomerase IV is essential for chromosome segregation. It relaxes supercoiled DNA. Performs the decatenation events required during the replication of a circular DNA molecule.</text>
</comment>
<dbReference type="InterPro" id="IPR013759">
    <property type="entry name" value="Topo_IIA_B_C"/>
</dbReference>
<comment type="similarity">
    <text evidence="3">Belongs to the type II topoisomerase GyrB family.</text>
</comment>
<feature type="binding site" evidence="11">
    <location>
        <position position="354"/>
    </location>
    <ligand>
        <name>ATP</name>
        <dbReference type="ChEBI" id="CHEBI:30616"/>
    </ligand>
</feature>
<name>A0A418SWF0_9RHOB</name>
<keyword evidence="6 11" id="KW-0067">ATP-binding</keyword>
<dbReference type="PROSITE" id="PS00177">
    <property type="entry name" value="TOPOISOMERASE_II"/>
    <property type="match status" value="1"/>
</dbReference>
<dbReference type="SMART" id="SM00387">
    <property type="entry name" value="HATPase_c"/>
    <property type="match status" value="1"/>
</dbReference>
<dbReference type="InterPro" id="IPR005737">
    <property type="entry name" value="TopoIV_B_Gneg"/>
</dbReference>
<feature type="binding site" evidence="11">
    <location>
        <position position="16"/>
    </location>
    <ligand>
        <name>ATP</name>
        <dbReference type="ChEBI" id="CHEBI:30616"/>
    </ligand>
</feature>
<dbReference type="EMBL" id="QZCG01000006">
    <property type="protein sequence ID" value="RJE85296.1"/>
    <property type="molecule type" value="Genomic_DNA"/>
</dbReference>
<keyword evidence="4" id="KW-0479">Metal-binding</keyword>
<accession>A0A418SWF0</accession>
<comment type="similarity">
    <text evidence="11">Belongs to the type II topoisomerase family. ParE type 1 subfamily.</text>
</comment>
<dbReference type="FunFam" id="3.40.50.670:FF:000001">
    <property type="entry name" value="DNA topoisomerase 2"/>
    <property type="match status" value="1"/>
</dbReference>
<keyword evidence="8 11" id="KW-0799">Topoisomerase</keyword>
<dbReference type="InterPro" id="IPR006171">
    <property type="entry name" value="TOPRIM_dom"/>
</dbReference>
<keyword evidence="10 11" id="KW-0413">Isomerase</keyword>
<dbReference type="OrthoDB" id="9802808at2"/>
<dbReference type="CDD" id="cd16928">
    <property type="entry name" value="HATPase_GyrB-like"/>
    <property type="match status" value="1"/>
</dbReference>
<evidence type="ECO:0000256" key="2">
    <source>
        <dbReference type="ARBA" id="ARBA00001946"/>
    </source>
</evidence>
<dbReference type="CDD" id="cd00822">
    <property type="entry name" value="TopoII_Trans_DNA_gyrase"/>
    <property type="match status" value="1"/>
</dbReference>
<dbReference type="InterPro" id="IPR018522">
    <property type="entry name" value="TopoIIA_CS"/>
</dbReference>
<dbReference type="GO" id="GO:0046872">
    <property type="term" value="F:metal ion binding"/>
    <property type="evidence" value="ECO:0007669"/>
    <property type="project" value="UniProtKB-KW"/>
</dbReference>
<sequence length="653" mass="71623">MADDLLSTVDMNADAYSAASIEVLEGLEPVRKRPGMYIGGTDERALHHLVAEILDNSMDEAVAGHASRIEVELLADYSVTIRDNGRGIPIDPHPKFPGKSALEVILCTLHAGGKFSGDSYETSGGLHGVGASVVNALSDSLVVQVARNRELFQQSFSRGVPLGPVEKLGAAPNRRGTTTTFHADEEIFGHHRFKPARLIKLVKSKAYLFSGVEIRWKSEIDDGETPQEAVFHFPGGLADYLGETLEGATTYADRPFSGSMDFKRFNAPGKVDWAINWTPSRDGFIQSYCNTVPTPEGGTHEAGFWAAILKGIRAYGELVNNKKAAQITREDLLTGGCALVSCFIREPEFVGQTKDRLATTEAHKLVEGAVRDHFDNWLAADTKSAGAILDFLVLRAEERLRRRQEKETARKSATKKLRLPGKLVDCSNAARDGTELFIVEGDSAGGSAKMARDRKTQALLPLRGKVLNVLGAASNKMSANQEIGDICQALGVGMGSRFNIDDLRYDKIIIMTDADVDGAHIASLLMTFFFTQMRPLIDKGHLYLACPPLYRLTQGAHRVYVADDAEKERMLAKGLGGKGKIDLQRFKGLGEMDAKDLRDTTMNPATRRLIRVNIDEDAGGETGDLVERLMGKKPELRFQYIQENARFVEELDI</sequence>
<feature type="binding site" evidence="11">
    <location>
        <position position="83"/>
    </location>
    <ligand>
        <name>ATP</name>
        <dbReference type="ChEBI" id="CHEBI:30616"/>
    </ligand>
</feature>
<protein>
    <recommendedName>
        <fullName evidence="11">DNA topoisomerase 4 subunit B</fullName>
        <ecNumber evidence="11">5.6.2.2</ecNumber>
    </recommendedName>
    <alternativeName>
        <fullName evidence="11">Topoisomerase IV subunit B</fullName>
    </alternativeName>
</protein>
<feature type="site" description="Interaction with DNA" evidence="11">
    <location>
        <position position="468"/>
    </location>
</feature>
<evidence type="ECO:0000256" key="7">
    <source>
        <dbReference type="ARBA" id="ARBA00022842"/>
    </source>
</evidence>
<evidence type="ECO:0000259" key="12">
    <source>
        <dbReference type="PROSITE" id="PS50880"/>
    </source>
</evidence>
<evidence type="ECO:0000256" key="11">
    <source>
        <dbReference type="HAMAP-Rule" id="MF_00938"/>
    </source>
</evidence>
<evidence type="ECO:0000256" key="9">
    <source>
        <dbReference type="ARBA" id="ARBA00023125"/>
    </source>
</evidence>
<dbReference type="GO" id="GO:0005524">
    <property type="term" value="F:ATP binding"/>
    <property type="evidence" value="ECO:0007669"/>
    <property type="project" value="UniProtKB-UniRule"/>
</dbReference>
<evidence type="ECO:0000256" key="5">
    <source>
        <dbReference type="ARBA" id="ARBA00022741"/>
    </source>
</evidence>
<dbReference type="GO" id="GO:0003677">
    <property type="term" value="F:DNA binding"/>
    <property type="evidence" value="ECO:0007669"/>
    <property type="project" value="UniProtKB-UniRule"/>
</dbReference>
<dbReference type="EC" id="5.6.2.2" evidence="11"/>
<dbReference type="InterPro" id="IPR014721">
    <property type="entry name" value="Ribsml_uS5_D2-typ_fold_subgr"/>
</dbReference>
<organism evidence="13 14">
    <name type="scientific">Paracoccus onubensis</name>
    <dbReference type="NCBI Taxonomy" id="1675788"/>
    <lineage>
        <taxon>Bacteria</taxon>
        <taxon>Pseudomonadati</taxon>
        <taxon>Pseudomonadota</taxon>
        <taxon>Alphaproteobacteria</taxon>
        <taxon>Rhodobacterales</taxon>
        <taxon>Paracoccaceae</taxon>
        <taxon>Paracoccus</taxon>
    </lineage>
</organism>
<dbReference type="InterPro" id="IPR036890">
    <property type="entry name" value="HATPase_C_sf"/>
</dbReference>
<dbReference type="RefSeq" id="WP_119748343.1">
    <property type="nucleotide sequence ID" value="NZ_QZCG01000006.1"/>
</dbReference>
<gene>
    <name evidence="11 13" type="primary">parE</name>
    <name evidence="13" type="ORF">D3P04_09760</name>
</gene>
<dbReference type="HAMAP" id="MF_00938">
    <property type="entry name" value="ParE_type1"/>
    <property type="match status" value="1"/>
</dbReference>
<keyword evidence="9 11" id="KW-0238">DNA-binding</keyword>
<feature type="site" description="Interaction with DNA" evidence="11">
    <location>
        <position position="520"/>
    </location>
</feature>
<dbReference type="Pfam" id="PF01751">
    <property type="entry name" value="Toprim"/>
    <property type="match status" value="1"/>
</dbReference>
<dbReference type="SUPFAM" id="SSF55874">
    <property type="entry name" value="ATPase domain of HSP90 chaperone/DNA topoisomerase II/histidine kinase"/>
    <property type="match status" value="1"/>
</dbReference>
<reference evidence="14" key="1">
    <citation type="submission" date="2018-09" db="EMBL/GenBank/DDBJ databases">
        <title>Acidovorax cavernicola nov. sp. isolated from Gruta de las Maravillas (Aracena, Spain).</title>
        <authorList>
            <person name="Jurado V."/>
            <person name="Gutierrez-Patricio S."/>
            <person name="Gonzalez-Pimentel J.L."/>
            <person name="Miller A.Z."/>
            <person name="Laiz L."/>
            <person name="Saiz-Jimenez C."/>
        </authorList>
    </citation>
    <scope>NUCLEOTIDE SEQUENCE [LARGE SCALE GENOMIC DNA]</scope>
    <source>
        <strain evidence="14">1011MAR3C25</strain>
    </source>
</reference>
<dbReference type="SMART" id="SM00433">
    <property type="entry name" value="TOP2c"/>
    <property type="match status" value="1"/>
</dbReference>
<proteinExistence type="inferred from homology"/>
<feature type="domain" description="Toprim" evidence="12">
    <location>
        <begin position="434"/>
        <end position="548"/>
    </location>
</feature>
<dbReference type="FunFam" id="3.30.565.10:FF:000002">
    <property type="entry name" value="DNA gyrase subunit B"/>
    <property type="match status" value="1"/>
</dbReference>
<dbReference type="InterPro" id="IPR003594">
    <property type="entry name" value="HATPase_dom"/>
</dbReference>